<reference evidence="1 2" key="2">
    <citation type="journal article" date="2022" name="Mol. Ecol. Resour.">
        <title>The genomes of chicory, endive, great burdock and yacon provide insights into Asteraceae paleo-polyploidization history and plant inulin production.</title>
        <authorList>
            <person name="Fan W."/>
            <person name="Wang S."/>
            <person name="Wang H."/>
            <person name="Wang A."/>
            <person name="Jiang F."/>
            <person name="Liu H."/>
            <person name="Zhao H."/>
            <person name="Xu D."/>
            <person name="Zhang Y."/>
        </authorList>
    </citation>
    <scope>NUCLEOTIDE SEQUENCE [LARGE SCALE GENOMIC DNA]</scope>
    <source>
        <strain evidence="2">cv. Yunnan</strain>
        <tissue evidence="1">Leaves</tissue>
    </source>
</reference>
<sequence length="1055" mass="116863">MAVSRVGRESLLDHDLHRIRHTWEAHLCCHTLRIFFDNKSLYMHLDGEGWWLMEFSKHGQCMRGEACLAQSSTGFGWGVGTQCTLSTPKSRATGGVGKSSHLTNGVQSRASSYERSSCGKKKQVVVRANPNGLKSNPRSASSSGDLGNQVAGLSCSKVEGSGFNFARAVQGAKVKPVKPPIQHPSTSSLSAGPGLSRSRTADRQPPAHGSSMEAADKGDPVKEKLFCQINCEHIEGARLLPTSILSSPSPGGLHTTNGGKTYGISESQRKAIADRISVSSSICIEETVNWCPGEWDYFNDLCMSLGLDPDYCIEDVELDTENGTAQFISDLLKAGSPKANRSVCMVGNQIHSGPGKDTTPTKITCPSNLVGKVKEVQYNNVVEEGTNDGSGNHVGEMGEDIQTTNYGDTMPSGALSLHACKIKEDIMKVVRNSWTVNLGMDQMDKDLILFYMGIDHSKENDAKFFKEYDTMIIGMAKNPGEKSKSGHLRTVILRRTFSHKRAVSCVGNNQRNNNAQRWRRHNDEHHIVSNGKNGTSGLVNLHERNIVINQNREEIPESLGAGRGEEEVGTNSGNKPDSPFPRLHDQKKMVSREGITEKGTNATTPKYRVVEMINRFSLLDTDGNELENVIEGMENTTNQLNKPSRSNEGWIKKQERILNTEYSKEINQEQRFEAKRYVIDQLIPLESVLSGWSNPQLQYFRQLCSIHNFGLGYLAANREGGDDMSDVDMGMDTENIEEVETETEGAAVMMKDDGPIGTNIVNQSTNEKNPCSPNQRDVDMLQAGTDGSKGLWLEVERNACYQEELAHRKNNKKRKTKGNNPFKNQTARGVKITESEMVEPEGKSQRTRHKICFAKNRRPEKNLSLKKIVFNQEINPRKVPFAPLGFSGFEMGTNHSKKTTVKDKLMETHMSKLDNLFEDLVARKDKLREIVANINTTNENASLINSILSMKSYRILKFSAKVNEEGKVIIDDKMIDTEESPEEINVPHPTPKQTSYANMLSGQGSSACEDKVQFEAIGPGKDSTILSRELGNQTWESSWKTGDLRPRGIGQTNSV</sequence>
<reference evidence="2" key="1">
    <citation type="journal article" date="2022" name="Mol. Ecol. Resour.">
        <title>The genomes of chicory, endive, great burdock and yacon provide insights into Asteraceae palaeo-polyploidization history and plant inulin production.</title>
        <authorList>
            <person name="Fan W."/>
            <person name="Wang S."/>
            <person name="Wang H."/>
            <person name="Wang A."/>
            <person name="Jiang F."/>
            <person name="Liu H."/>
            <person name="Zhao H."/>
            <person name="Xu D."/>
            <person name="Zhang Y."/>
        </authorList>
    </citation>
    <scope>NUCLEOTIDE SEQUENCE [LARGE SCALE GENOMIC DNA]</scope>
    <source>
        <strain evidence="2">cv. Yunnan</strain>
    </source>
</reference>
<gene>
    <name evidence="1" type="ORF">L1987_67232</name>
</gene>
<dbReference type="Proteomes" id="UP001056120">
    <property type="component" value="Linkage Group LG22"/>
</dbReference>
<evidence type="ECO:0000313" key="1">
    <source>
        <dbReference type="EMBL" id="KAI3727418.1"/>
    </source>
</evidence>
<dbReference type="EMBL" id="CM042039">
    <property type="protein sequence ID" value="KAI3727418.1"/>
    <property type="molecule type" value="Genomic_DNA"/>
</dbReference>
<keyword evidence="2" id="KW-1185">Reference proteome</keyword>
<name>A0ACB9BZL9_9ASTR</name>
<proteinExistence type="predicted"/>
<organism evidence="1 2">
    <name type="scientific">Smallanthus sonchifolius</name>
    <dbReference type="NCBI Taxonomy" id="185202"/>
    <lineage>
        <taxon>Eukaryota</taxon>
        <taxon>Viridiplantae</taxon>
        <taxon>Streptophyta</taxon>
        <taxon>Embryophyta</taxon>
        <taxon>Tracheophyta</taxon>
        <taxon>Spermatophyta</taxon>
        <taxon>Magnoliopsida</taxon>
        <taxon>eudicotyledons</taxon>
        <taxon>Gunneridae</taxon>
        <taxon>Pentapetalae</taxon>
        <taxon>asterids</taxon>
        <taxon>campanulids</taxon>
        <taxon>Asterales</taxon>
        <taxon>Asteraceae</taxon>
        <taxon>Asteroideae</taxon>
        <taxon>Heliantheae alliance</taxon>
        <taxon>Millerieae</taxon>
        <taxon>Smallanthus</taxon>
    </lineage>
</organism>
<accession>A0ACB9BZL9</accession>
<comment type="caution">
    <text evidence="1">The sequence shown here is derived from an EMBL/GenBank/DDBJ whole genome shotgun (WGS) entry which is preliminary data.</text>
</comment>
<evidence type="ECO:0000313" key="2">
    <source>
        <dbReference type="Proteomes" id="UP001056120"/>
    </source>
</evidence>
<protein>
    <submittedName>
        <fullName evidence="1">Uncharacterized protein</fullName>
    </submittedName>
</protein>